<gene>
    <name evidence="2" type="ORF">PRZ48_007851</name>
</gene>
<dbReference type="EMBL" id="JAXOVC010000005">
    <property type="protein sequence ID" value="KAK4502040.1"/>
    <property type="molecule type" value="Genomic_DNA"/>
</dbReference>
<sequence length="566" mass="62382">MHESERSKRGREKKQKSEAKAKRREARKVKESWPTEQSPNQAPSYLQDSKADPATESNDERVETIAEVGDSGNPEQHTIRPTSTATSTRDAASTSTPAVTSAPTSAHSAIPAGHIKVSSNFKFIKPQIEHYISTDEHGNVVDNADPVKILKSFLLSVLDYPSRKELYGSLEKLETILKRGLSDQELDDCLAVHDEILCEKRTRSHRQLIKPVQNPIPPRHRPLLAHDNPPQSPQEDSQETDAHANLVHITLRGARDLFEPCLDALLRAGAIDWRQHVLNACLFLLRRGWHITVRLTVGLTVTITAGLELARAGWHVLQQKGRHLLGGVRDWTVKKLAERAEKKRKREMEEEDELYKGYDAMPPPKKRIMLTTGYRDPANLDDPPETQSPAAEAPIIHAVNRPTWSDFTTMGRFWRGNAITASPVAVTYPHHNDGGDYASFLWPAQGERLLPQPAGEMLTPPLVSLPSSGQDQKADVVADGMEGVEFTEMAMDITFPGAPVGDGMEEVEFTGIPMDITLTGAPVNITHPPAPTAPAAPAAPVSTMLPPPAAGRRIAPVRRLRNSARA</sequence>
<keyword evidence="3" id="KW-1185">Reference proteome</keyword>
<evidence type="ECO:0000313" key="2">
    <source>
        <dbReference type="EMBL" id="KAK4502040.1"/>
    </source>
</evidence>
<feature type="region of interest" description="Disordered" evidence="1">
    <location>
        <begin position="212"/>
        <end position="240"/>
    </location>
</feature>
<accession>A0ABR0EKK0</accession>
<feature type="compositionally biased region" description="Basic residues" evidence="1">
    <location>
        <begin position="555"/>
        <end position="566"/>
    </location>
</feature>
<feature type="compositionally biased region" description="Basic and acidic residues" evidence="1">
    <location>
        <begin position="49"/>
        <end position="64"/>
    </location>
</feature>
<name>A0ABR0EKK0_ZASCE</name>
<comment type="caution">
    <text evidence="2">The sequence shown here is derived from an EMBL/GenBank/DDBJ whole genome shotgun (WGS) entry which is preliminary data.</text>
</comment>
<feature type="compositionally biased region" description="Polar residues" evidence="1">
    <location>
        <begin position="34"/>
        <end position="47"/>
    </location>
</feature>
<feature type="region of interest" description="Disordered" evidence="1">
    <location>
        <begin position="528"/>
        <end position="566"/>
    </location>
</feature>
<organism evidence="2 3">
    <name type="scientific">Zasmidium cellare</name>
    <name type="common">Wine cellar mold</name>
    <name type="synonym">Racodium cellare</name>
    <dbReference type="NCBI Taxonomy" id="395010"/>
    <lineage>
        <taxon>Eukaryota</taxon>
        <taxon>Fungi</taxon>
        <taxon>Dikarya</taxon>
        <taxon>Ascomycota</taxon>
        <taxon>Pezizomycotina</taxon>
        <taxon>Dothideomycetes</taxon>
        <taxon>Dothideomycetidae</taxon>
        <taxon>Mycosphaerellales</taxon>
        <taxon>Mycosphaerellaceae</taxon>
        <taxon>Zasmidium</taxon>
    </lineage>
</organism>
<dbReference type="Proteomes" id="UP001305779">
    <property type="component" value="Unassembled WGS sequence"/>
</dbReference>
<proteinExistence type="predicted"/>
<reference evidence="2 3" key="1">
    <citation type="journal article" date="2023" name="G3 (Bethesda)">
        <title>A chromosome-level genome assembly of Zasmidium syzygii isolated from banana leaves.</title>
        <authorList>
            <person name="van Westerhoven A.C."/>
            <person name="Mehrabi R."/>
            <person name="Talebi R."/>
            <person name="Steentjes M.B.F."/>
            <person name="Corcolon B."/>
            <person name="Chong P.A."/>
            <person name="Kema G.H.J."/>
            <person name="Seidl M.F."/>
        </authorList>
    </citation>
    <scope>NUCLEOTIDE SEQUENCE [LARGE SCALE GENOMIC DNA]</scope>
    <source>
        <strain evidence="2 3">P124</strain>
    </source>
</reference>
<feature type="region of interest" description="Disordered" evidence="1">
    <location>
        <begin position="1"/>
        <end position="108"/>
    </location>
</feature>
<evidence type="ECO:0000313" key="3">
    <source>
        <dbReference type="Proteomes" id="UP001305779"/>
    </source>
</evidence>
<evidence type="ECO:0000256" key="1">
    <source>
        <dbReference type="SAM" id="MobiDB-lite"/>
    </source>
</evidence>
<protein>
    <submittedName>
        <fullName evidence="2">Uncharacterized protein</fullName>
    </submittedName>
</protein>
<feature type="compositionally biased region" description="Low complexity" evidence="1">
    <location>
        <begin position="80"/>
        <end position="108"/>
    </location>
</feature>